<evidence type="ECO:0000313" key="8">
    <source>
        <dbReference type="Proteomes" id="UP000757232"/>
    </source>
</evidence>
<sequence length="185" mass="19926">MAGCTLNSSNIPNGGLGSFGSIIVKNFGYTSKQALILGTPGGLVGAIATLVLASWIVNFDGCALALLYAYNASNTSGHTKKVTVNAMTLVSFSLGNAIGTETFLPKDAPDYLSGKISMLVLLASQLFTCYILRSINLRLNAKKRAHIAALKARNGWTDEDIEREREKHAFLDLMDIQNPYFVYTA</sequence>
<keyword evidence="2" id="KW-0813">Transport</keyword>
<organism evidence="7 8">
    <name type="scientific">Sanghuangporus baumii</name>
    <name type="common">Phellinus baumii</name>
    <dbReference type="NCBI Taxonomy" id="108892"/>
    <lineage>
        <taxon>Eukaryota</taxon>
        <taxon>Fungi</taxon>
        <taxon>Dikarya</taxon>
        <taxon>Basidiomycota</taxon>
        <taxon>Agaricomycotina</taxon>
        <taxon>Agaricomycetes</taxon>
        <taxon>Hymenochaetales</taxon>
        <taxon>Hymenochaetaceae</taxon>
        <taxon>Sanghuangporus</taxon>
    </lineage>
</organism>
<keyword evidence="8" id="KW-1185">Reference proteome</keyword>
<evidence type="ECO:0000256" key="5">
    <source>
        <dbReference type="ARBA" id="ARBA00023136"/>
    </source>
</evidence>
<dbReference type="GO" id="GO:0016020">
    <property type="term" value="C:membrane"/>
    <property type="evidence" value="ECO:0007669"/>
    <property type="project" value="UniProtKB-SubCell"/>
</dbReference>
<evidence type="ECO:0000256" key="1">
    <source>
        <dbReference type="ARBA" id="ARBA00004141"/>
    </source>
</evidence>
<gene>
    <name evidence="7" type="ORF">A7U60_g1056</name>
</gene>
<evidence type="ECO:0000256" key="4">
    <source>
        <dbReference type="ARBA" id="ARBA00022989"/>
    </source>
</evidence>
<feature type="transmembrane region" description="Helical" evidence="6">
    <location>
        <begin position="116"/>
        <end position="135"/>
    </location>
</feature>
<dbReference type="PANTHER" id="PTHR43791:SF40">
    <property type="entry name" value="THIAMINE PATHWAY TRANSPORTER THI73"/>
    <property type="match status" value="1"/>
</dbReference>
<dbReference type="GO" id="GO:0022857">
    <property type="term" value="F:transmembrane transporter activity"/>
    <property type="evidence" value="ECO:0007669"/>
    <property type="project" value="TreeGrafter"/>
</dbReference>
<evidence type="ECO:0000256" key="6">
    <source>
        <dbReference type="SAM" id="Phobius"/>
    </source>
</evidence>
<name>A0A9Q5I4W5_SANBA</name>
<keyword evidence="3 6" id="KW-0812">Transmembrane</keyword>
<evidence type="ECO:0000256" key="3">
    <source>
        <dbReference type="ARBA" id="ARBA00022692"/>
    </source>
</evidence>
<dbReference type="OrthoDB" id="6730379at2759"/>
<feature type="transmembrane region" description="Helical" evidence="6">
    <location>
        <begin position="43"/>
        <end position="70"/>
    </location>
</feature>
<evidence type="ECO:0000256" key="2">
    <source>
        <dbReference type="ARBA" id="ARBA00022448"/>
    </source>
</evidence>
<dbReference type="EMBL" id="LNZH02000072">
    <property type="protein sequence ID" value="OCB91704.1"/>
    <property type="molecule type" value="Genomic_DNA"/>
</dbReference>
<keyword evidence="5 6" id="KW-0472">Membrane</keyword>
<dbReference type="Proteomes" id="UP000757232">
    <property type="component" value="Unassembled WGS sequence"/>
</dbReference>
<comment type="caution">
    <text evidence="7">The sequence shown here is derived from an EMBL/GenBank/DDBJ whole genome shotgun (WGS) entry which is preliminary data.</text>
</comment>
<protein>
    <submittedName>
        <fullName evidence="7">MFS general substrate transporter</fullName>
    </submittedName>
</protein>
<dbReference type="AlphaFoldDB" id="A0A9Q5I4W5"/>
<keyword evidence="4 6" id="KW-1133">Transmembrane helix</keyword>
<comment type="subcellular location">
    <subcellularLocation>
        <location evidence="1">Membrane</location>
        <topology evidence="1">Multi-pass membrane protein</topology>
    </subcellularLocation>
</comment>
<dbReference type="PANTHER" id="PTHR43791">
    <property type="entry name" value="PERMEASE-RELATED"/>
    <property type="match status" value="1"/>
</dbReference>
<proteinExistence type="predicted"/>
<reference evidence="7" key="1">
    <citation type="submission" date="2016-06" db="EMBL/GenBank/DDBJ databases">
        <title>Draft Genome sequence of the fungus Inonotus baumii.</title>
        <authorList>
            <person name="Zhu H."/>
            <person name="Lin W."/>
        </authorList>
    </citation>
    <scope>NUCLEOTIDE SEQUENCE</scope>
    <source>
        <strain evidence="7">821</strain>
    </source>
</reference>
<accession>A0A9Q5I4W5</accession>
<evidence type="ECO:0000313" key="7">
    <source>
        <dbReference type="EMBL" id="OCB91704.1"/>
    </source>
</evidence>